<evidence type="ECO:0000313" key="4">
    <source>
        <dbReference type="Proteomes" id="UP001303046"/>
    </source>
</evidence>
<keyword evidence="4" id="KW-1185">Reference proteome</keyword>
<dbReference type="InterPro" id="IPR006689">
    <property type="entry name" value="Small_GTPase_ARF/SAR"/>
</dbReference>
<dbReference type="InterPro" id="IPR027417">
    <property type="entry name" value="P-loop_NTPase"/>
</dbReference>
<dbReference type="Proteomes" id="UP001303046">
    <property type="component" value="Unassembled WGS sequence"/>
</dbReference>
<proteinExistence type="predicted"/>
<keyword evidence="2" id="KW-0342">GTP-binding</keyword>
<evidence type="ECO:0000313" key="3">
    <source>
        <dbReference type="EMBL" id="KAK6734891.1"/>
    </source>
</evidence>
<gene>
    <name evidence="3" type="primary">Necator_chrII.g6010</name>
    <name evidence="3" type="ORF">RB195_018217</name>
</gene>
<sequence length="201" mass="22092">MRAERERLIDGQPGVPRAVRQFPSSQHFSVIEHLETAEGCWLATPESYRKTSSTVVEGMIVSPPSMGTNQRWTVLMAVVPSSNVLLRLRTADVTAALPFMEDNAIIFVVDSSAPERFPEVIRVVEEVVEDSHIDSCQLLLVVNRKATEHTASCPSIASLLGSLPRFGQPIKVHYCDAANGRGVPELLDYLVDSLVPGRDNL</sequence>
<accession>A0ABR1CCC7</accession>
<evidence type="ECO:0000256" key="2">
    <source>
        <dbReference type="ARBA" id="ARBA00023134"/>
    </source>
</evidence>
<dbReference type="SUPFAM" id="SSF52540">
    <property type="entry name" value="P-loop containing nucleoside triphosphate hydrolases"/>
    <property type="match status" value="1"/>
</dbReference>
<comment type="caution">
    <text evidence="3">The sequence shown here is derived from an EMBL/GenBank/DDBJ whole genome shotgun (WGS) entry which is preliminary data.</text>
</comment>
<organism evidence="3 4">
    <name type="scientific">Necator americanus</name>
    <name type="common">Human hookworm</name>
    <dbReference type="NCBI Taxonomy" id="51031"/>
    <lineage>
        <taxon>Eukaryota</taxon>
        <taxon>Metazoa</taxon>
        <taxon>Ecdysozoa</taxon>
        <taxon>Nematoda</taxon>
        <taxon>Chromadorea</taxon>
        <taxon>Rhabditida</taxon>
        <taxon>Rhabditina</taxon>
        <taxon>Rhabditomorpha</taxon>
        <taxon>Strongyloidea</taxon>
        <taxon>Ancylostomatidae</taxon>
        <taxon>Bunostominae</taxon>
        <taxon>Necator</taxon>
    </lineage>
</organism>
<name>A0ABR1CCC7_NECAM</name>
<dbReference type="EMBL" id="JAVFWL010000002">
    <property type="protein sequence ID" value="KAK6734891.1"/>
    <property type="molecule type" value="Genomic_DNA"/>
</dbReference>
<keyword evidence="1" id="KW-0547">Nucleotide-binding</keyword>
<dbReference type="Gene3D" id="3.40.50.300">
    <property type="entry name" value="P-loop containing nucleotide triphosphate hydrolases"/>
    <property type="match status" value="1"/>
</dbReference>
<evidence type="ECO:0008006" key="5">
    <source>
        <dbReference type="Google" id="ProtNLM"/>
    </source>
</evidence>
<evidence type="ECO:0000256" key="1">
    <source>
        <dbReference type="ARBA" id="ARBA00022741"/>
    </source>
</evidence>
<dbReference type="Pfam" id="PF00025">
    <property type="entry name" value="Arf"/>
    <property type="match status" value="1"/>
</dbReference>
<reference evidence="3 4" key="1">
    <citation type="submission" date="2023-08" db="EMBL/GenBank/DDBJ databases">
        <title>A Necator americanus chromosomal reference genome.</title>
        <authorList>
            <person name="Ilik V."/>
            <person name="Petrzelkova K.J."/>
            <person name="Pardy F."/>
            <person name="Fuh T."/>
            <person name="Niatou-Singa F.S."/>
            <person name="Gouil Q."/>
            <person name="Baker L."/>
            <person name="Ritchie M.E."/>
            <person name="Jex A.R."/>
            <person name="Gazzola D."/>
            <person name="Li H."/>
            <person name="Toshio Fujiwara R."/>
            <person name="Zhan B."/>
            <person name="Aroian R.V."/>
            <person name="Pafco B."/>
            <person name="Schwarz E.M."/>
        </authorList>
    </citation>
    <scope>NUCLEOTIDE SEQUENCE [LARGE SCALE GENOMIC DNA]</scope>
    <source>
        <strain evidence="3 4">Aroian</strain>
        <tissue evidence="3">Whole animal</tissue>
    </source>
</reference>
<protein>
    <recommendedName>
        <fullName evidence="5">ADP-ribosylation factor family protein</fullName>
    </recommendedName>
</protein>